<evidence type="ECO:0000313" key="7">
    <source>
        <dbReference type="EMBL" id="GEC62762.1"/>
    </source>
</evidence>
<keyword evidence="3" id="KW-0274">FAD</keyword>
<feature type="domain" description="Glucose-methanol-choline oxidoreductase C-terminal" evidence="6">
    <location>
        <begin position="459"/>
        <end position="577"/>
    </location>
</feature>
<feature type="domain" description="Glucose-methanol-choline oxidoreductase N-terminal" evidence="5">
    <location>
        <begin position="162"/>
        <end position="351"/>
    </location>
</feature>
<dbReference type="SUPFAM" id="SSF51905">
    <property type="entry name" value="FAD/NAD(P)-binding domain"/>
    <property type="match status" value="1"/>
</dbReference>
<proteinExistence type="inferred from homology"/>
<protein>
    <submittedName>
        <fullName evidence="7">Gluconate dehydrogenase</fullName>
    </submittedName>
</protein>
<dbReference type="PANTHER" id="PTHR46056:SF12">
    <property type="entry name" value="LONG-CHAIN-ALCOHOL OXIDASE"/>
    <property type="match status" value="1"/>
</dbReference>
<evidence type="ECO:0000313" key="8">
    <source>
        <dbReference type="Proteomes" id="UP000319478"/>
    </source>
</evidence>
<dbReference type="Proteomes" id="UP000319478">
    <property type="component" value="Unassembled WGS sequence"/>
</dbReference>
<evidence type="ECO:0000259" key="6">
    <source>
        <dbReference type="Pfam" id="PF05199"/>
    </source>
</evidence>
<comment type="caution">
    <text evidence="7">The sequence shown here is derived from an EMBL/GenBank/DDBJ whole genome shotgun (WGS) entry which is preliminary data.</text>
</comment>
<dbReference type="InterPro" id="IPR036188">
    <property type="entry name" value="FAD/NAD-bd_sf"/>
</dbReference>
<keyword evidence="8" id="KW-1185">Reference proteome</keyword>
<dbReference type="Pfam" id="PF00732">
    <property type="entry name" value="GMC_oxred_N"/>
    <property type="match status" value="1"/>
</dbReference>
<organism evidence="7 8">
    <name type="scientific">Novacetimonas hansenii</name>
    <name type="common">Komagataeibacter hansenii</name>
    <dbReference type="NCBI Taxonomy" id="436"/>
    <lineage>
        <taxon>Bacteria</taxon>
        <taxon>Pseudomonadati</taxon>
        <taxon>Pseudomonadota</taxon>
        <taxon>Alphaproteobacteria</taxon>
        <taxon>Acetobacterales</taxon>
        <taxon>Acetobacteraceae</taxon>
        <taxon>Novacetimonas</taxon>
    </lineage>
</organism>
<evidence type="ECO:0000256" key="4">
    <source>
        <dbReference type="ARBA" id="ARBA00023002"/>
    </source>
</evidence>
<dbReference type="SUPFAM" id="SSF54373">
    <property type="entry name" value="FAD-linked reductases, C-terminal domain"/>
    <property type="match status" value="1"/>
</dbReference>
<dbReference type="EMBL" id="BJNN01000043">
    <property type="protein sequence ID" value="GEC62762.1"/>
    <property type="molecule type" value="Genomic_DNA"/>
</dbReference>
<sequence length="598" mass="65853">MEASMDATRCKPVDVVIVGGGWAGSIMAKEMTEAGQKVVMLERGPDRSTAVDGVYPGSIDELEGNFRYRLFQDLSKSTVTIRNNIHQRALPYRRMAAFLPGEGVGGAGLHWSGVHFRMPPDDLVLRSKVIERYGKSFIPEGMNLQDYGVTYEDLEPFFDRAEKVFGTSGEPYRINGEVVGNGNVFSPSRSGPFPLPALKDVYSAHLFRKAATEAGFHPYSMPAANASAQYTNPYGAQMGPCNFCGYCSGYACYMYSKASPNVNILPVLRRDPLFELRTHAHVLRVEMDSTKTRATGVTYIDQQGRTWTQPAELVILSAFQFHNVRLMLLSGIGRPYDPVANEGVVGRNFVYQNVTTSMVWLDKGIETEQFIGTGGGGVAFDDFNSENFDHGPLGFVGGSPVWVNQAGVKAIAAAQAGGPPGTPRWGSAWKKGLVDTYRHSLRIDAHGANMAYRDVFLDLDPTWKDAYGLPLLRMTFDWKDNDIRMNRYVVDRIGDVARAMGARQVQLTKREFGVPFDTRKYQTTHLGGGAVMGMDPTTSALNRYLQVWDVPNVFVIGANAFPQGTGYNPTGMVAALAYWSAHHIRTTYLKNPGPLVSP</sequence>
<evidence type="ECO:0000256" key="2">
    <source>
        <dbReference type="ARBA" id="ARBA00022630"/>
    </source>
</evidence>
<accession>A0ABQ0SC97</accession>
<dbReference type="InterPro" id="IPR000172">
    <property type="entry name" value="GMC_OxRdtase_N"/>
</dbReference>
<keyword evidence="2" id="KW-0285">Flavoprotein</keyword>
<reference evidence="7 8" key="1">
    <citation type="submission" date="2019-06" db="EMBL/GenBank/DDBJ databases">
        <title>Whole genome shotgun sequence of Komagataeibacter hansenii NBRC 14820.</title>
        <authorList>
            <person name="Hosoyama A."/>
            <person name="Uohara A."/>
            <person name="Ohji S."/>
            <person name="Ichikawa N."/>
        </authorList>
    </citation>
    <scope>NUCLEOTIDE SEQUENCE [LARGE SCALE GENOMIC DNA]</scope>
    <source>
        <strain evidence="7 8">NBRC 14820</strain>
    </source>
</reference>
<dbReference type="InterPro" id="IPR007867">
    <property type="entry name" value="GMC_OxRtase_C"/>
</dbReference>
<name>A0ABQ0SC97_NOVHA</name>
<evidence type="ECO:0000256" key="3">
    <source>
        <dbReference type="ARBA" id="ARBA00022827"/>
    </source>
</evidence>
<evidence type="ECO:0000256" key="1">
    <source>
        <dbReference type="ARBA" id="ARBA00010790"/>
    </source>
</evidence>
<dbReference type="RefSeq" id="WP_237700312.1">
    <property type="nucleotide sequence ID" value="NZ_CP043837.1"/>
</dbReference>
<keyword evidence="4" id="KW-0560">Oxidoreductase</keyword>
<dbReference type="Gene3D" id="3.50.50.60">
    <property type="entry name" value="FAD/NAD(P)-binding domain"/>
    <property type="match status" value="2"/>
</dbReference>
<gene>
    <name evidence="7" type="ORF">GHA01_06110</name>
</gene>
<comment type="similarity">
    <text evidence="1">Belongs to the GMC oxidoreductase family.</text>
</comment>
<evidence type="ECO:0000259" key="5">
    <source>
        <dbReference type="Pfam" id="PF00732"/>
    </source>
</evidence>
<dbReference type="PANTHER" id="PTHR46056">
    <property type="entry name" value="LONG-CHAIN-ALCOHOL OXIDASE"/>
    <property type="match status" value="1"/>
</dbReference>
<dbReference type="Pfam" id="PF05199">
    <property type="entry name" value="GMC_oxred_C"/>
    <property type="match status" value="1"/>
</dbReference>